<accession>A0AAN6Y3S8</accession>
<evidence type="ECO:0000313" key="1">
    <source>
        <dbReference type="EMBL" id="KAK4208857.1"/>
    </source>
</evidence>
<protein>
    <submittedName>
        <fullName evidence="1">Uncharacterized protein</fullName>
    </submittedName>
</protein>
<comment type="caution">
    <text evidence="1">The sequence shown here is derived from an EMBL/GenBank/DDBJ whole genome shotgun (WGS) entry which is preliminary data.</text>
</comment>
<name>A0AAN6Y3S8_9PEZI</name>
<sequence>MAPLSLDPHSCRHCRRFVVDTDSSPILESDRTKPFVFFDVELADLPTAADDNCEFAKWLLDSEWIHRSTFASLDGVARAEHDFWYPLQQQLIDTVRLVYSCLPTPTLQTPYELFSKTPPRIQIP</sequence>
<organism evidence="1 2">
    <name type="scientific">Rhypophila decipiens</name>
    <dbReference type="NCBI Taxonomy" id="261697"/>
    <lineage>
        <taxon>Eukaryota</taxon>
        <taxon>Fungi</taxon>
        <taxon>Dikarya</taxon>
        <taxon>Ascomycota</taxon>
        <taxon>Pezizomycotina</taxon>
        <taxon>Sordariomycetes</taxon>
        <taxon>Sordariomycetidae</taxon>
        <taxon>Sordariales</taxon>
        <taxon>Naviculisporaceae</taxon>
        <taxon>Rhypophila</taxon>
    </lineage>
</organism>
<evidence type="ECO:0000313" key="2">
    <source>
        <dbReference type="Proteomes" id="UP001301769"/>
    </source>
</evidence>
<dbReference type="AlphaFoldDB" id="A0AAN6Y3S8"/>
<reference evidence="1" key="1">
    <citation type="journal article" date="2023" name="Mol. Phylogenet. Evol.">
        <title>Genome-scale phylogeny and comparative genomics of the fungal order Sordariales.</title>
        <authorList>
            <person name="Hensen N."/>
            <person name="Bonometti L."/>
            <person name="Westerberg I."/>
            <person name="Brannstrom I.O."/>
            <person name="Guillou S."/>
            <person name="Cros-Aarteil S."/>
            <person name="Calhoun S."/>
            <person name="Haridas S."/>
            <person name="Kuo A."/>
            <person name="Mondo S."/>
            <person name="Pangilinan J."/>
            <person name="Riley R."/>
            <person name="LaButti K."/>
            <person name="Andreopoulos B."/>
            <person name="Lipzen A."/>
            <person name="Chen C."/>
            <person name="Yan M."/>
            <person name="Daum C."/>
            <person name="Ng V."/>
            <person name="Clum A."/>
            <person name="Steindorff A."/>
            <person name="Ohm R.A."/>
            <person name="Martin F."/>
            <person name="Silar P."/>
            <person name="Natvig D.O."/>
            <person name="Lalanne C."/>
            <person name="Gautier V."/>
            <person name="Ament-Velasquez S.L."/>
            <person name="Kruys A."/>
            <person name="Hutchinson M.I."/>
            <person name="Powell A.J."/>
            <person name="Barry K."/>
            <person name="Miller A.N."/>
            <person name="Grigoriev I.V."/>
            <person name="Debuchy R."/>
            <person name="Gladieux P."/>
            <person name="Hiltunen Thoren M."/>
            <person name="Johannesson H."/>
        </authorList>
    </citation>
    <scope>NUCLEOTIDE SEQUENCE</scope>
    <source>
        <strain evidence="1">PSN293</strain>
    </source>
</reference>
<reference evidence="1" key="2">
    <citation type="submission" date="2023-05" db="EMBL/GenBank/DDBJ databases">
        <authorList>
            <consortium name="Lawrence Berkeley National Laboratory"/>
            <person name="Steindorff A."/>
            <person name="Hensen N."/>
            <person name="Bonometti L."/>
            <person name="Westerberg I."/>
            <person name="Brannstrom I.O."/>
            <person name="Guillou S."/>
            <person name="Cros-Aarteil S."/>
            <person name="Calhoun S."/>
            <person name="Haridas S."/>
            <person name="Kuo A."/>
            <person name="Mondo S."/>
            <person name="Pangilinan J."/>
            <person name="Riley R."/>
            <person name="Labutti K."/>
            <person name="Andreopoulos B."/>
            <person name="Lipzen A."/>
            <person name="Chen C."/>
            <person name="Yanf M."/>
            <person name="Daum C."/>
            <person name="Ng V."/>
            <person name="Clum A."/>
            <person name="Ohm R."/>
            <person name="Martin F."/>
            <person name="Silar P."/>
            <person name="Natvig D."/>
            <person name="Lalanne C."/>
            <person name="Gautier V."/>
            <person name="Ament-Velasquez S.L."/>
            <person name="Kruys A."/>
            <person name="Hutchinson M.I."/>
            <person name="Powell A.J."/>
            <person name="Barry K."/>
            <person name="Miller A.N."/>
            <person name="Grigoriev I.V."/>
            <person name="Debuchy R."/>
            <person name="Gladieux P."/>
            <person name="Thoren M.H."/>
            <person name="Johannesson H."/>
        </authorList>
    </citation>
    <scope>NUCLEOTIDE SEQUENCE</scope>
    <source>
        <strain evidence="1">PSN293</strain>
    </source>
</reference>
<dbReference type="EMBL" id="MU858225">
    <property type="protein sequence ID" value="KAK4208857.1"/>
    <property type="molecule type" value="Genomic_DNA"/>
</dbReference>
<dbReference type="Proteomes" id="UP001301769">
    <property type="component" value="Unassembled WGS sequence"/>
</dbReference>
<keyword evidence="2" id="KW-1185">Reference proteome</keyword>
<gene>
    <name evidence="1" type="ORF">QBC37DRAFT_64223</name>
</gene>
<proteinExistence type="predicted"/>